<accession>A0A1G9AB85</accession>
<proteinExistence type="predicted"/>
<dbReference type="AlphaFoldDB" id="A0A1G9AB85"/>
<sequence length="43" mass="4838">MPIIEIGFFLRIGKYKVLPARKPITSNVNQLPVLLDSCHGNML</sequence>
<dbReference type="Proteomes" id="UP000199433">
    <property type="component" value="Unassembled WGS sequence"/>
</dbReference>
<keyword evidence="2" id="KW-1185">Reference proteome</keyword>
<name>A0A1G9AB85_9LACT</name>
<evidence type="ECO:0000313" key="1">
    <source>
        <dbReference type="EMBL" id="SDK24622.1"/>
    </source>
</evidence>
<reference evidence="2" key="1">
    <citation type="submission" date="2016-10" db="EMBL/GenBank/DDBJ databases">
        <authorList>
            <person name="Varghese N."/>
            <person name="Submissions S."/>
        </authorList>
    </citation>
    <scope>NUCLEOTIDE SEQUENCE [LARGE SCALE GENOMIC DNA]</scope>
    <source>
        <strain evidence="2">DSM 19181</strain>
    </source>
</reference>
<dbReference type="STRING" id="426701.SAMN04488098_10196"/>
<gene>
    <name evidence="1" type="ORF">SAMN04488098_10196</name>
</gene>
<dbReference type="EMBL" id="FNFK01000019">
    <property type="protein sequence ID" value="SDK24622.1"/>
    <property type="molecule type" value="Genomic_DNA"/>
</dbReference>
<protein>
    <submittedName>
        <fullName evidence="1">Uncharacterized protein</fullName>
    </submittedName>
</protein>
<evidence type="ECO:0000313" key="2">
    <source>
        <dbReference type="Proteomes" id="UP000199433"/>
    </source>
</evidence>
<organism evidence="1 2">
    <name type="scientific">Alkalibacterium thalassium</name>
    <dbReference type="NCBI Taxonomy" id="426701"/>
    <lineage>
        <taxon>Bacteria</taxon>
        <taxon>Bacillati</taxon>
        <taxon>Bacillota</taxon>
        <taxon>Bacilli</taxon>
        <taxon>Lactobacillales</taxon>
        <taxon>Carnobacteriaceae</taxon>
        <taxon>Alkalibacterium</taxon>
    </lineage>
</organism>